<feature type="compositionally biased region" description="Polar residues" evidence="1">
    <location>
        <begin position="310"/>
        <end position="319"/>
    </location>
</feature>
<feature type="region of interest" description="Disordered" evidence="1">
    <location>
        <begin position="265"/>
        <end position="319"/>
    </location>
</feature>
<name>A0A9W9TRC2_PENCI</name>
<feature type="compositionally biased region" description="Basic and acidic residues" evidence="1">
    <location>
        <begin position="290"/>
        <end position="299"/>
    </location>
</feature>
<keyword evidence="3" id="KW-1185">Reference proteome</keyword>
<dbReference type="OrthoDB" id="4314155at2759"/>
<reference evidence="2" key="1">
    <citation type="submission" date="2022-11" db="EMBL/GenBank/DDBJ databases">
        <authorList>
            <person name="Petersen C."/>
        </authorList>
    </citation>
    <scope>NUCLEOTIDE SEQUENCE</scope>
    <source>
        <strain evidence="2">IBT 23319</strain>
    </source>
</reference>
<feature type="compositionally biased region" description="Basic and acidic residues" evidence="1">
    <location>
        <begin position="269"/>
        <end position="281"/>
    </location>
</feature>
<organism evidence="2 3">
    <name type="scientific">Penicillium citrinum</name>
    <dbReference type="NCBI Taxonomy" id="5077"/>
    <lineage>
        <taxon>Eukaryota</taxon>
        <taxon>Fungi</taxon>
        <taxon>Dikarya</taxon>
        <taxon>Ascomycota</taxon>
        <taxon>Pezizomycotina</taxon>
        <taxon>Eurotiomycetes</taxon>
        <taxon>Eurotiomycetidae</taxon>
        <taxon>Eurotiales</taxon>
        <taxon>Aspergillaceae</taxon>
        <taxon>Penicillium</taxon>
    </lineage>
</organism>
<accession>A0A9W9TRC2</accession>
<sequence length="319" mass="36151">MDTTTVDPCSLNHARPSFPHLIFLLSYILLESSLPARNGDLRQIHDLFSRQENEWQPQIGGETYPEMKRTSWENASPQTHQAWVDIRQYLLQQSLIDAKVTGKQLRGYLCHLLWWIEQVSAQSLNALCIPKSAVDLSGSLSLPEKGCIVLVCISVSVIATPGGSVSLRAVIDDPYQQIIQEIQSQIREMPIFLNDMSQEELRNAFASLESIFSSQAAKGNTFLAHLRSDWTHKSVLRRETWTAYELSEIHSLSFASGAYTTEHPVPKRAIADRPCRRETSGHRRKRRRRSSSDFAKHNDSSIPLAIEYHQPNSPTYPKG</sequence>
<evidence type="ECO:0000313" key="2">
    <source>
        <dbReference type="EMBL" id="KAJ5235418.1"/>
    </source>
</evidence>
<dbReference type="RefSeq" id="XP_056502918.1">
    <property type="nucleotide sequence ID" value="XM_056643506.1"/>
</dbReference>
<evidence type="ECO:0000313" key="3">
    <source>
        <dbReference type="Proteomes" id="UP001147733"/>
    </source>
</evidence>
<dbReference type="Proteomes" id="UP001147733">
    <property type="component" value="Unassembled WGS sequence"/>
</dbReference>
<dbReference type="GeneID" id="81382673"/>
<gene>
    <name evidence="2" type="ORF">N7469_004586</name>
</gene>
<reference evidence="2" key="2">
    <citation type="journal article" date="2023" name="IMA Fungus">
        <title>Comparative genomic study of the Penicillium genus elucidates a diverse pangenome and 15 lateral gene transfer events.</title>
        <authorList>
            <person name="Petersen C."/>
            <person name="Sorensen T."/>
            <person name="Nielsen M.R."/>
            <person name="Sondergaard T.E."/>
            <person name="Sorensen J.L."/>
            <person name="Fitzpatrick D.A."/>
            <person name="Frisvad J.C."/>
            <person name="Nielsen K.L."/>
        </authorList>
    </citation>
    <scope>NUCLEOTIDE SEQUENCE</scope>
    <source>
        <strain evidence="2">IBT 23319</strain>
    </source>
</reference>
<protein>
    <submittedName>
        <fullName evidence="2">Uncharacterized protein</fullName>
    </submittedName>
</protein>
<evidence type="ECO:0000256" key="1">
    <source>
        <dbReference type="SAM" id="MobiDB-lite"/>
    </source>
</evidence>
<proteinExistence type="predicted"/>
<dbReference type="EMBL" id="JAPQKT010000003">
    <property type="protein sequence ID" value="KAJ5235418.1"/>
    <property type="molecule type" value="Genomic_DNA"/>
</dbReference>
<comment type="caution">
    <text evidence="2">The sequence shown here is derived from an EMBL/GenBank/DDBJ whole genome shotgun (WGS) entry which is preliminary data.</text>
</comment>
<dbReference type="AlphaFoldDB" id="A0A9W9TRC2"/>